<dbReference type="PANTHER" id="PTHR13748">
    <property type="entry name" value="COBW-RELATED"/>
    <property type="match status" value="1"/>
</dbReference>
<protein>
    <submittedName>
        <fullName evidence="3">Cobalamin synthesis protein</fullName>
    </submittedName>
</protein>
<feature type="compositionally biased region" description="Low complexity" evidence="1">
    <location>
        <begin position="325"/>
        <end position="336"/>
    </location>
</feature>
<dbReference type="InterPro" id="IPR003495">
    <property type="entry name" value="CobW/HypB/UreG_nucleotide-bd"/>
</dbReference>
<dbReference type="CDD" id="cd03112">
    <property type="entry name" value="CobW-like"/>
    <property type="match status" value="1"/>
</dbReference>
<name>A0A0F7SFF7_PHARH</name>
<organism evidence="3">
    <name type="scientific">Phaffia rhodozyma</name>
    <name type="common">Yeast</name>
    <name type="synonym">Xanthophyllomyces dendrorhous</name>
    <dbReference type="NCBI Taxonomy" id="264483"/>
    <lineage>
        <taxon>Eukaryota</taxon>
        <taxon>Fungi</taxon>
        <taxon>Dikarya</taxon>
        <taxon>Basidiomycota</taxon>
        <taxon>Agaricomycotina</taxon>
        <taxon>Tremellomycetes</taxon>
        <taxon>Cystofilobasidiales</taxon>
        <taxon>Mrakiaceae</taxon>
        <taxon>Phaffia</taxon>
    </lineage>
</organism>
<reference evidence="3" key="1">
    <citation type="submission" date="2014-08" db="EMBL/GenBank/DDBJ databases">
        <authorList>
            <person name="Sharma Rahul"/>
            <person name="Thines Marco"/>
        </authorList>
    </citation>
    <scope>NUCLEOTIDE SEQUENCE</scope>
</reference>
<accession>A0A0F7SFF7</accession>
<feature type="domain" description="CobW/HypB/UreG nucleotide-binding" evidence="2">
    <location>
        <begin position="8"/>
        <end position="183"/>
    </location>
</feature>
<feature type="region of interest" description="Disordered" evidence="1">
    <location>
        <begin position="242"/>
        <end position="261"/>
    </location>
</feature>
<evidence type="ECO:0000313" key="3">
    <source>
        <dbReference type="EMBL" id="CDZ96228.1"/>
    </source>
</evidence>
<evidence type="ECO:0000259" key="2">
    <source>
        <dbReference type="Pfam" id="PF02492"/>
    </source>
</evidence>
<sequence>MTKSKSTPVTVLTGFLGAGKTTMILSILKQLKPDYKVCLLKNEFGDVEVDSLLTDSPSISGVEEILNGCLCCVMVGQMKNALLEIKEKFNPDRIIVESSGSAFPATLAWQIRELERETAGGLTLDAVLTVIDCINFTGYEDTSPTAKMQAKYTDIIILNKWDLVNDRQLDNVLDHLYTLNDETPKLRHSEADPLTPSVLFGLDSKLFLERETEEAEFKAAGWQEGNSSHNAEVETFGVFRGGDRSAWPKPKSTTGKAHVHSADSGCCVKSESSEAFLDTLPSSIYRVKGLLNVVAPTAEGASSANITPFSAQPLPPSTESSPADPTETTAQRQPTTTTGRGIYILNWAFGRYTLTALPAASKGTYKGVQARLTLMGERGEVRKWASRMGEVVHGVFL</sequence>
<proteinExistence type="predicted"/>
<dbReference type="InterPro" id="IPR027417">
    <property type="entry name" value="P-loop_NTPase"/>
</dbReference>
<evidence type="ECO:0000256" key="1">
    <source>
        <dbReference type="SAM" id="MobiDB-lite"/>
    </source>
</evidence>
<dbReference type="Gene3D" id="3.40.50.300">
    <property type="entry name" value="P-loop containing nucleotide triphosphate hydrolases"/>
    <property type="match status" value="1"/>
</dbReference>
<dbReference type="InterPro" id="IPR051316">
    <property type="entry name" value="Zinc-reg_GTPase_activator"/>
</dbReference>
<dbReference type="SUPFAM" id="SSF52540">
    <property type="entry name" value="P-loop containing nucleoside triphosphate hydrolases"/>
    <property type="match status" value="1"/>
</dbReference>
<dbReference type="GO" id="GO:0005737">
    <property type="term" value="C:cytoplasm"/>
    <property type="evidence" value="ECO:0007669"/>
    <property type="project" value="TreeGrafter"/>
</dbReference>
<dbReference type="AlphaFoldDB" id="A0A0F7SFF7"/>
<feature type="region of interest" description="Disordered" evidence="1">
    <location>
        <begin position="304"/>
        <end position="336"/>
    </location>
</feature>
<dbReference type="EMBL" id="LN483116">
    <property type="protein sequence ID" value="CDZ96228.1"/>
    <property type="molecule type" value="Genomic_DNA"/>
</dbReference>
<dbReference type="Pfam" id="PF02492">
    <property type="entry name" value="cobW"/>
    <property type="match status" value="1"/>
</dbReference>
<dbReference type="PANTHER" id="PTHR13748:SF62">
    <property type="entry name" value="COBW DOMAIN-CONTAINING PROTEIN"/>
    <property type="match status" value="1"/>
</dbReference>